<keyword evidence="2" id="KW-1185">Reference proteome</keyword>
<proteinExistence type="predicted"/>
<evidence type="ECO:0000313" key="2">
    <source>
        <dbReference type="Proteomes" id="UP001345963"/>
    </source>
</evidence>
<organism evidence="1 2">
    <name type="scientific">Ataeniobius toweri</name>
    <dbReference type="NCBI Taxonomy" id="208326"/>
    <lineage>
        <taxon>Eukaryota</taxon>
        <taxon>Metazoa</taxon>
        <taxon>Chordata</taxon>
        <taxon>Craniata</taxon>
        <taxon>Vertebrata</taxon>
        <taxon>Euteleostomi</taxon>
        <taxon>Actinopterygii</taxon>
        <taxon>Neopterygii</taxon>
        <taxon>Teleostei</taxon>
        <taxon>Neoteleostei</taxon>
        <taxon>Acanthomorphata</taxon>
        <taxon>Ovalentaria</taxon>
        <taxon>Atherinomorphae</taxon>
        <taxon>Cyprinodontiformes</taxon>
        <taxon>Goodeidae</taxon>
        <taxon>Ataeniobius</taxon>
    </lineage>
</organism>
<dbReference type="Proteomes" id="UP001345963">
    <property type="component" value="Unassembled WGS sequence"/>
</dbReference>
<evidence type="ECO:0000313" key="1">
    <source>
        <dbReference type="EMBL" id="MED6253457.1"/>
    </source>
</evidence>
<dbReference type="EMBL" id="JAHUTI010066941">
    <property type="protein sequence ID" value="MED6253457.1"/>
    <property type="molecule type" value="Genomic_DNA"/>
</dbReference>
<gene>
    <name evidence="1" type="ORF">ATANTOWER_030021</name>
</gene>
<reference evidence="1 2" key="1">
    <citation type="submission" date="2021-07" db="EMBL/GenBank/DDBJ databases">
        <authorList>
            <person name="Palmer J.M."/>
        </authorList>
    </citation>
    <scope>NUCLEOTIDE SEQUENCE [LARGE SCALE GENOMIC DNA]</scope>
    <source>
        <strain evidence="1 2">AT_MEX2019</strain>
        <tissue evidence="1">Muscle</tissue>
    </source>
</reference>
<comment type="caution">
    <text evidence="1">The sequence shown here is derived from an EMBL/GenBank/DDBJ whole genome shotgun (WGS) entry which is preliminary data.</text>
</comment>
<feature type="non-terminal residue" evidence="1">
    <location>
        <position position="81"/>
    </location>
</feature>
<protein>
    <submittedName>
        <fullName evidence="1">Uncharacterized protein</fullName>
    </submittedName>
</protein>
<sequence>MEMERVVLLTEEPAVPEFQSWPALFDVREINLEVMRLTSVPLTSKFLGELDCQNGNLIKVFNAKGGVAERKITAIMAQMDN</sequence>
<name>A0ABU7BS67_9TELE</name>
<accession>A0ABU7BS67</accession>